<accession>A0A8S4RSV0</accession>
<dbReference type="InterPro" id="IPR038765">
    <property type="entry name" value="Papain-like_cys_pep_sf"/>
</dbReference>
<comment type="caution">
    <text evidence="3">The sequence shown here is derived from an EMBL/GenBank/DDBJ whole genome shotgun (WGS) entry which is preliminary data.</text>
</comment>
<dbReference type="SMART" id="SM00645">
    <property type="entry name" value="Pept_C1"/>
    <property type="match status" value="1"/>
</dbReference>
<gene>
    <name evidence="3" type="primary">jg19131</name>
    <name evidence="3" type="ORF">PAEG_LOCUS16277</name>
</gene>
<dbReference type="InterPro" id="IPR039417">
    <property type="entry name" value="Peptidase_C1A_papain-like"/>
</dbReference>
<protein>
    <submittedName>
        <fullName evidence="3">Jg19131 protein</fullName>
    </submittedName>
</protein>
<dbReference type="GO" id="GO:0006508">
    <property type="term" value="P:proteolysis"/>
    <property type="evidence" value="ECO:0007669"/>
    <property type="project" value="InterPro"/>
</dbReference>
<dbReference type="InterPro" id="IPR013128">
    <property type="entry name" value="Peptidase_C1A"/>
</dbReference>
<dbReference type="PANTHER" id="PTHR12411">
    <property type="entry name" value="CYSTEINE PROTEASE FAMILY C1-RELATED"/>
    <property type="match status" value="1"/>
</dbReference>
<dbReference type="Gene3D" id="2.40.50.170">
    <property type="entry name" value="Cysteine proteinases. Chain C"/>
    <property type="match status" value="1"/>
</dbReference>
<dbReference type="Gene3D" id="3.90.70.10">
    <property type="entry name" value="Cysteine proteinases"/>
    <property type="match status" value="1"/>
</dbReference>
<keyword evidence="4" id="KW-1185">Reference proteome</keyword>
<reference evidence="3" key="1">
    <citation type="submission" date="2022-03" db="EMBL/GenBank/DDBJ databases">
        <authorList>
            <person name="Lindestad O."/>
        </authorList>
    </citation>
    <scope>NUCLEOTIDE SEQUENCE</scope>
</reference>
<dbReference type="EMBL" id="CAKXAJ010025444">
    <property type="protein sequence ID" value="CAH2239609.1"/>
    <property type="molecule type" value="Genomic_DNA"/>
</dbReference>
<dbReference type="GO" id="GO:0008234">
    <property type="term" value="F:cysteine-type peptidase activity"/>
    <property type="evidence" value="ECO:0007669"/>
    <property type="project" value="InterPro"/>
</dbReference>
<dbReference type="AlphaFoldDB" id="A0A8S4RSV0"/>
<organism evidence="3 4">
    <name type="scientific">Pararge aegeria aegeria</name>
    <dbReference type="NCBI Taxonomy" id="348720"/>
    <lineage>
        <taxon>Eukaryota</taxon>
        <taxon>Metazoa</taxon>
        <taxon>Ecdysozoa</taxon>
        <taxon>Arthropoda</taxon>
        <taxon>Hexapoda</taxon>
        <taxon>Insecta</taxon>
        <taxon>Pterygota</taxon>
        <taxon>Neoptera</taxon>
        <taxon>Endopterygota</taxon>
        <taxon>Lepidoptera</taxon>
        <taxon>Glossata</taxon>
        <taxon>Ditrysia</taxon>
        <taxon>Papilionoidea</taxon>
        <taxon>Nymphalidae</taxon>
        <taxon>Satyrinae</taxon>
        <taxon>Satyrini</taxon>
        <taxon>Parargina</taxon>
        <taxon>Pararge</taxon>
    </lineage>
</organism>
<dbReference type="SUPFAM" id="SSF54001">
    <property type="entry name" value="Cysteine proteinases"/>
    <property type="match status" value="1"/>
</dbReference>
<dbReference type="Proteomes" id="UP000838756">
    <property type="component" value="Unassembled WGS sequence"/>
</dbReference>
<dbReference type="PROSITE" id="PS00640">
    <property type="entry name" value="THIOL_PROTEASE_ASN"/>
    <property type="match status" value="1"/>
</dbReference>
<evidence type="ECO:0000256" key="1">
    <source>
        <dbReference type="ARBA" id="ARBA00008455"/>
    </source>
</evidence>
<dbReference type="InterPro" id="IPR025661">
    <property type="entry name" value="Pept_asp_AS"/>
</dbReference>
<dbReference type="InterPro" id="IPR000668">
    <property type="entry name" value="Peptidase_C1A_C"/>
</dbReference>
<dbReference type="OrthoDB" id="190265at2759"/>
<dbReference type="Pfam" id="PF00112">
    <property type="entry name" value="Peptidase_C1"/>
    <property type="match status" value="3"/>
</dbReference>
<name>A0A8S4RSV0_9NEOP</name>
<comment type="similarity">
    <text evidence="1">Belongs to the peptidase C1 family.</text>
</comment>
<evidence type="ECO:0000313" key="4">
    <source>
        <dbReference type="Proteomes" id="UP000838756"/>
    </source>
</evidence>
<evidence type="ECO:0000313" key="3">
    <source>
        <dbReference type="EMBL" id="CAH2239609.1"/>
    </source>
</evidence>
<sequence>MYVTLLFYAFYSINCYTIPEANLNNVVNISYFKSMSGKFPEIWDWREKGAVSPVKDQHSCNACWAFSAIDVLVIPVDGYSSSNSTENAANRSPLYSLSHLVRHPREEESWQIVKTLGGVLRYSDYKPYSGDQLSCSWKGYPKPIPVTGYRRVRSDEEDMARAVYKYGPLSAVDSNTGEKVPYWIIKNSWGVNWGDKGFYYLVRGRNACGIANDVSFATVN</sequence>
<proteinExistence type="inferred from homology"/>
<dbReference type="CDD" id="cd02248">
    <property type="entry name" value="Peptidase_C1A"/>
    <property type="match status" value="1"/>
</dbReference>
<evidence type="ECO:0000259" key="2">
    <source>
        <dbReference type="SMART" id="SM00645"/>
    </source>
</evidence>
<feature type="domain" description="Peptidase C1A papain C-terminal" evidence="2">
    <location>
        <begin position="39"/>
        <end position="218"/>
    </location>
</feature>